<evidence type="ECO:0000313" key="4">
    <source>
        <dbReference type="Proteomes" id="UP001162156"/>
    </source>
</evidence>
<dbReference type="InterPro" id="IPR007889">
    <property type="entry name" value="HTH_Psq"/>
</dbReference>
<accession>A0AAV8XGX0</accession>
<dbReference type="GO" id="GO:0005634">
    <property type="term" value="C:nucleus"/>
    <property type="evidence" value="ECO:0007669"/>
    <property type="project" value="UniProtKB-SubCell"/>
</dbReference>
<dbReference type="InterPro" id="IPR009057">
    <property type="entry name" value="Homeodomain-like_sf"/>
</dbReference>
<evidence type="ECO:0000259" key="2">
    <source>
        <dbReference type="Pfam" id="PF04218"/>
    </source>
</evidence>
<dbReference type="SUPFAM" id="SSF46689">
    <property type="entry name" value="Homeodomain-like"/>
    <property type="match status" value="1"/>
</dbReference>
<proteinExistence type="predicted"/>
<dbReference type="Gene3D" id="1.10.10.60">
    <property type="entry name" value="Homeodomain-like"/>
    <property type="match status" value="1"/>
</dbReference>
<dbReference type="AlphaFoldDB" id="A0AAV8XGX0"/>
<dbReference type="Pfam" id="PF04218">
    <property type="entry name" value="CENP-B_N"/>
    <property type="match status" value="1"/>
</dbReference>
<dbReference type="EMBL" id="JANEYF010003327">
    <property type="protein sequence ID" value="KAJ8937264.1"/>
    <property type="molecule type" value="Genomic_DNA"/>
</dbReference>
<protein>
    <recommendedName>
        <fullName evidence="2">HTH psq-type domain-containing protein</fullName>
    </recommendedName>
</protein>
<name>A0AAV8XGX0_9CUCU</name>
<feature type="domain" description="HTH psq-type" evidence="2">
    <location>
        <begin position="4"/>
        <end position="53"/>
    </location>
</feature>
<organism evidence="3 4">
    <name type="scientific">Rhamnusium bicolor</name>
    <dbReference type="NCBI Taxonomy" id="1586634"/>
    <lineage>
        <taxon>Eukaryota</taxon>
        <taxon>Metazoa</taxon>
        <taxon>Ecdysozoa</taxon>
        <taxon>Arthropoda</taxon>
        <taxon>Hexapoda</taxon>
        <taxon>Insecta</taxon>
        <taxon>Pterygota</taxon>
        <taxon>Neoptera</taxon>
        <taxon>Endopterygota</taxon>
        <taxon>Coleoptera</taxon>
        <taxon>Polyphaga</taxon>
        <taxon>Cucujiformia</taxon>
        <taxon>Chrysomeloidea</taxon>
        <taxon>Cerambycidae</taxon>
        <taxon>Lepturinae</taxon>
        <taxon>Rhagiini</taxon>
        <taxon>Rhamnusium</taxon>
    </lineage>
</organism>
<comment type="caution">
    <text evidence="3">The sequence shown here is derived from an EMBL/GenBank/DDBJ whole genome shotgun (WGS) entry which is preliminary data.</text>
</comment>
<sequence length="229" mass="26115">MSGKRRLLTLKEKIDIVETYNREKLSARDSSKRFNIGKTQAAGIVKSRSELLSKWQSNVNTGMKRSFLKPMGLNIDKFCYDWFVKARNKGIPLSAEDDLPLSTLSEIWKTSEEIGIDCNDLDEFINIDTNLILEDDNDLVSADYIPAQTETANISDDSDEEAEIISNQTNNVTNYQQAIRLVKDLQEFSKNKGDSSAMEMLSDLELHFQDGMFKTKTRQTTLFEFFSVP</sequence>
<comment type="subcellular location">
    <subcellularLocation>
        <location evidence="1">Nucleus</location>
    </subcellularLocation>
</comment>
<evidence type="ECO:0000313" key="3">
    <source>
        <dbReference type="EMBL" id="KAJ8937264.1"/>
    </source>
</evidence>
<dbReference type="Proteomes" id="UP001162156">
    <property type="component" value="Unassembled WGS sequence"/>
</dbReference>
<dbReference type="GO" id="GO:0003677">
    <property type="term" value="F:DNA binding"/>
    <property type="evidence" value="ECO:0007669"/>
    <property type="project" value="InterPro"/>
</dbReference>
<gene>
    <name evidence="3" type="ORF">NQ314_011970</name>
</gene>
<evidence type="ECO:0000256" key="1">
    <source>
        <dbReference type="ARBA" id="ARBA00004123"/>
    </source>
</evidence>
<keyword evidence="4" id="KW-1185">Reference proteome</keyword>
<reference evidence="3" key="1">
    <citation type="journal article" date="2023" name="Insect Mol. Biol.">
        <title>Genome sequencing provides insights into the evolution of gene families encoding plant cell wall-degrading enzymes in longhorned beetles.</title>
        <authorList>
            <person name="Shin N.R."/>
            <person name="Okamura Y."/>
            <person name="Kirsch R."/>
            <person name="Pauchet Y."/>
        </authorList>
    </citation>
    <scope>NUCLEOTIDE SEQUENCE</scope>
    <source>
        <strain evidence="3">RBIC_L_NR</strain>
    </source>
</reference>